<protein>
    <submittedName>
        <fullName evidence="8">Serine/threonine-protein kinase PknH</fullName>
        <ecNumber evidence="8">2.7.11.1</ecNumber>
    </submittedName>
</protein>
<gene>
    <name evidence="8" type="primary">pknH_1</name>
    <name evidence="8" type="ORF">Pan189_18190</name>
</gene>
<evidence type="ECO:0000313" key="8">
    <source>
        <dbReference type="EMBL" id="QDT37439.1"/>
    </source>
</evidence>
<dbReference type="PROSITE" id="PS00108">
    <property type="entry name" value="PROTEIN_KINASE_ST"/>
    <property type="match status" value="1"/>
</dbReference>
<evidence type="ECO:0000256" key="1">
    <source>
        <dbReference type="ARBA" id="ARBA00022679"/>
    </source>
</evidence>
<feature type="transmembrane region" description="Helical" evidence="6">
    <location>
        <begin position="91"/>
        <end position="112"/>
    </location>
</feature>
<feature type="domain" description="Protein kinase" evidence="7">
    <location>
        <begin position="223"/>
        <end position="498"/>
    </location>
</feature>
<dbReference type="PROSITE" id="PS50011">
    <property type="entry name" value="PROTEIN_KINASE_DOM"/>
    <property type="match status" value="1"/>
</dbReference>
<dbReference type="SUPFAM" id="SSF56112">
    <property type="entry name" value="Protein kinase-like (PK-like)"/>
    <property type="match status" value="1"/>
</dbReference>
<keyword evidence="6" id="KW-0812">Transmembrane</keyword>
<evidence type="ECO:0000256" key="3">
    <source>
        <dbReference type="ARBA" id="ARBA00022777"/>
    </source>
</evidence>
<dbReference type="InterPro" id="IPR011009">
    <property type="entry name" value="Kinase-like_dom_sf"/>
</dbReference>
<keyword evidence="2 5" id="KW-0547">Nucleotide-binding</keyword>
<dbReference type="SMART" id="SM00220">
    <property type="entry name" value="S_TKc"/>
    <property type="match status" value="1"/>
</dbReference>
<organism evidence="8 9">
    <name type="scientific">Stratiformator vulcanicus</name>
    <dbReference type="NCBI Taxonomy" id="2527980"/>
    <lineage>
        <taxon>Bacteria</taxon>
        <taxon>Pseudomonadati</taxon>
        <taxon>Planctomycetota</taxon>
        <taxon>Planctomycetia</taxon>
        <taxon>Planctomycetales</taxon>
        <taxon>Planctomycetaceae</taxon>
        <taxon>Stratiformator</taxon>
    </lineage>
</organism>
<feature type="transmembrane region" description="Helical" evidence="6">
    <location>
        <begin position="124"/>
        <end position="145"/>
    </location>
</feature>
<reference evidence="8 9" key="1">
    <citation type="submission" date="2019-02" db="EMBL/GenBank/DDBJ databases">
        <title>Deep-cultivation of Planctomycetes and their phenomic and genomic characterization uncovers novel biology.</title>
        <authorList>
            <person name="Wiegand S."/>
            <person name="Jogler M."/>
            <person name="Boedeker C."/>
            <person name="Pinto D."/>
            <person name="Vollmers J."/>
            <person name="Rivas-Marin E."/>
            <person name="Kohn T."/>
            <person name="Peeters S.H."/>
            <person name="Heuer A."/>
            <person name="Rast P."/>
            <person name="Oberbeckmann S."/>
            <person name="Bunk B."/>
            <person name="Jeske O."/>
            <person name="Meyerdierks A."/>
            <person name="Storesund J.E."/>
            <person name="Kallscheuer N."/>
            <person name="Luecker S."/>
            <person name="Lage O.M."/>
            <person name="Pohl T."/>
            <person name="Merkel B.J."/>
            <person name="Hornburger P."/>
            <person name="Mueller R.-W."/>
            <person name="Bruemmer F."/>
            <person name="Labrenz M."/>
            <person name="Spormann A.M."/>
            <person name="Op den Camp H."/>
            <person name="Overmann J."/>
            <person name="Amann R."/>
            <person name="Jetten M.S.M."/>
            <person name="Mascher T."/>
            <person name="Medema M.H."/>
            <person name="Devos D.P."/>
            <person name="Kaster A.-K."/>
            <person name="Ovreas L."/>
            <person name="Rohde M."/>
            <person name="Galperin M.Y."/>
            <person name="Jogler C."/>
        </authorList>
    </citation>
    <scope>NUCLEOTIDE SEQUENCE [LARGE SCALE GENOMIC DNA]</scope>
    <source>
        <strain evidence="8 9">Pan189</strain>
    </source>
</reference>
<feature type="transmembrane region" description="Helical" evidence="6">
    <location>
        <begin position="59"/>
        <end position="79"/>
    </location>
</feature>
<dbReference type="GO" id="GO:0004674">
    <property type="term" value="F:protein serine/threonine kinase activity"/>
    <property type="evidence" value="ECO:0007669"/>
    <property type="project" value="UniProtKB-EC"/>
</dbReference>
<dbReference type="EMBL" id="CP036268">
    <property type="protein sequence ID" value="QDT37439.1"/>
    <property type="molecule type" value="Genomic_DNA"/>
</dbReference>
<dbReference type="Proteomes" id="UP000317318">
    <property type="component" value="Chromosome"/>
</dbReference>
<feature type="transmembrane region" description="Helical" evidence="6">
    <location>
        <begin position="184"/>
        <end position="205"/>
    </location>
</feature>
<dbReference type="PANTHER" id="PTHR43289:SF6">
    <property type="entry name" value="SERINE_THREONINE-PROTEIN KINASE NEKL-3"/>
    <property type="match status" value="1"/>
</dbReference>
<name>A0A517R0M3_9PLAN</name>
<dbReference type="RefSeq" id="WP_145363552.1">
    <property type="nucleotide sequence ID" value="NZ_CP036268.1"/>
</dbReference>
<evidence type="ECO:0000256" key="5">
    <source>
        <dbReference type="PROSITE-ProRule" id="PRU10141"/>
    </source>
</evidence>
<dbReference type="InterPro" id="IPR017441">
    <property type="entry name" value="Protein_kinase_ATP_BS"/>
</dbReference>
<keyword evidence="9" id="KW-1185">Reference proteome</keyword>
<feature type="transmembrane region" description="Helical" evidence="6">
    <location>
        <begin position="34"/>
        <end position="53"/>
    </location>
</feature>
<accession>A0A517R0M3</accession>
<dbReference type="PROSITE" id="PS00107">
    <property type="entry name" value="PROTEIN_KINASE_ATP"/>
    <property type="match status" value="1"/>
</dbReference>
<keyword evidence="6" id="KW-1133">Transmembrane helix</keyword>
<dbReference type="AlphaFoldDB" id="A0A517R0M3"/>
<sequence length="541" mass="59933">MSLKEQSSLQLSYEGFWPETSTLSFSPVLLRRRLRLAAVWLSLVGAMLALAFAFESLTSKAICVIGCVGTLGTNFYLGARPIKSVYWLRMIERVLFGFAAVQAISLQVTLTIRYGQDVAPGETPLVTVAFFGGWGYLILLYGMLVPNTIKRALIVCTVACAIPIATFAGLAVFLEIEPTQSEKFIVGLTAAFLLLTALTAALGLARIRQFADSLQGLQEINGYRLIEQIGSGGMGMVYLAEHRVMRRLSALKLVREDRDRDGRMAARFEEEVRQTARLTDPHIIQIYEYGHDVEGRFFYAMEYLLGHDVQEIVRRFGPMPHERAMFLFGQVARALASAHSALVVHQDIKPSNIFLTQCGGDFDFVKVLDFGLASRRGELRMSSSLAGTPSYMAPEQFSPDGHVDPRSDIYAAAAATLFMLTGFHPETSSGTHKWSRKQAAKSIKNQLQVAARRTPSESIRVLRDCLAFDPKARIQTAKELRKAIRSASCPDAWDHDIARDWWEGIAERVDGKDIPRPKMAGALSADQDLIGATSPTVEMDR</sequence>
<keyword evidence="1 8" id="KW-0808">Transferase</keyword>
<evidence type="ECO:0000256" key="4">
    <source>
        <dbReference type="ARBA" id="ARBA00022840"/>
    </source>
</evidence>
<keyword evidence="3 8" id="KW-0418">Kinase</keyword>
<dbReference type="PANTHER" id="PTHR43289">
    <property type="entry name" value="MITOGEN-ACTIVATED PROTEIN KINASE KINASE KINASE 20-RELATED"/>
    <property type="match status" value="1"/>
</dbReference>
<dbReference type="Gene3D" id="3.30.200.20">
    <property type="entry name" value="Phosphorylase Kinase, domain 1"/>
    <property type="match status" value="1"/>
</dbReference>
<dbReference type="Gene3D" id="1.10.510.10">
    <property type="entry name" value="Transferase(Phosphotransferase) domain 1"/>
    <property type="match status" value="1"/>
</dbReference>
<dbReference type="InterPro" id="IPR008271">
    <property type="entry name" value="Ser/Thr_kinase_AS"/>
</dbReference>
<dbReference type="EC" id="2.7.11.1" evidence="8"/>
<evidence type="ECO:0000313" key="9">
    <source>
        <dbReference type="Proteomes" id="UP000317318"/>
    </source>
</evidence>
<feature type="transmembrane region" description="Helical" evidence="6">
    <location>
        <begin position="152"/>
        <end position="172"/>
    </location>
</feature>
<dbReference type="Pfam" id="PF00069">
    <property type="entry name" value="Pkinase"/>
    <property type="match status" value="1"/>
</dbReference>
<proteinExistence type="predicted"/>
<keyword evidence="6" id="KW-0472">Membrane</keyword>
<evidence type="ECO:0000256" key="6">
    <source>
        <dbReference type="SAM" id="Phobius"/>
    </source>
</evidence>
<evidence type="ECO:0000256" key="2">
    <source>
        <dbReference type="ARBA" id="ARBA00022741"/>
    </source>
</evidence>
<evidence type="ECO:0000259" key="7">
    <source>
        <dbReference type="PROSITE" id="PS50011"/>
    </source>
</evidence>
<feature type="binding site" evidence="5">
    <location>
        <position position="252"/>
    </location>
    <ligand>
        <name>ATP</name>
        <dbReference type="ChEBI" id="CHEBI:30616"/>
    </ligand>
</feature>
<keyword evidence="4 5" id="KW-0067">ATP-binding</keyword>
<dbReference type="OrthoDB" id="6111975at2"/>
<dbReference type="GO" id="GO:0005524">
    <property type="term" value="F:ATP binding"/>
    <property type="evidence" value="ECO:0007669"/>
    <property type="project" value="UniProtKB-UniRule"/>
</dbReference>
<dbReference type="CDD" id="cd14014">
    <property type="entry name" value="STKc_PknB_like"/>
    <property type="match status" value="1"/>
</dbReference>
<dbReference type="KEGG" id="svp:Pan189_18190"/>
<dbReference type="InterPro" id="IPR000719">
    <property type="entry name" value="Prot_kinase_dom"/>
</dbReference>